<feature type="compositionally biased region" description="Gly residues" evidence="1">
    <location>
        <begin position="1"/>
        <end position="11"/>
    </location>
</feature>
<evidence type="ECO:0000313" key="3">
    <source>
        <dbReference type="Proteomes" id="UP001176941"/>
    </source>
</evidence>
<keyword evidence="3" id="KW-1185">Reference proteome</keyword>
<dbReference type="EMBL" id="OX459952">
    <property type="protein sequence ID" value="CAI9157658.1"/>
    <property type="molecule type" value="Genomic_DNA"/>
</dbReference>
<dbReference type="Proteomes" id="UP001176941">
    <property type="component" value="Chromosome 16"/>
</dbReference>
<gene>
    <name evidence="2" type="ORF">MRATA1EN1_LOCUS6620</name>
</gene>
<accession>A0ABN8Y7W9</accession>
<protein>
    <submittedName>
        <fullName evidence="2">Uncharacterized protein</fullName>
    </submittedName>
</protein>
<reference evidence="2" key="1">
    <citation type="submission" date="2023-04" db="EMBL/GenBank/DDBJ databases">
        <authorList>
            <consortium name="ELIXIR-Norway"/>
        </authorList>
    </citation>
    <scope>NUCLEOTIDE SEQUENCE [LARGE SCALE GENOMIC DNA]</scope>
</reference>
<name>A0ABN8Y7W9_RANTA</name>
<feature type="region of interest" description="Disordered" evidence="1">
    <location>
        <begin position="1"/>
        <end position="48"/>
    </location>
</feature>
<organism evidence="2 3">
    <name type="scientific">Rangifer tarandus platyrhynchus</name>
    <name type="common">Svalbard reindeer</name>
    <dbReference type="NCBI Taxonomy" id="3082113"/>
    <lineage>
        <taxon>Eukaryota</taxon>
        <taxon>Metazoa</taxon>
        <taxon>Chordata</taxon>
        <taxon>Craniata</taxon>
        <taxon>Vertebrata</taxon>
        <taxon>Euteleostomi</taxon>
        <taxon>Mammalia</taxon>
        <taxon>Eutheria</taxon>
        <taxon>Laurasiatheria</taxon>
        <taxon>Artiodactyla</taxon>
        <taxon>Ruminantia</taxon>
        <taxon>Pecora</taxon>
        <taxon>Cervidae</taxon>
        <taxon>Odocoileinae</taxon>
        <taxon>Rangifer</taxon>
    </lineage>
</organism>
<feature type="region of interest" description="Disordered" evidence="1">
    <location>
        <begin position="95"/>
        <end position="133"/>
    </location>
</feature>
<sequence>MATGSPSGGAGAHQSVQVAPFGRGARREVGGRGGAAAGWPPHFRSPPPWAAVPARPVPYAYLRVTARARPPPTTGSPLRGWAALLFVAPRLVPASRPRPTHFPGTRDVPANTLGLAPRPRKCRAAAKPRPCPC</sequence>
<evidence type="ECO:0000313" key="2">
    <source>
        <dbReference type="EMBL" id="CAI9157658.1"/>
    </source>
</evidence>
<evidence type="ECO:0000256" key="1">
    <source>
        <dbReference type="SAM" id="MobiDB-lite"/>
    </source>
</evidence>
<proteinExistence type="predicted"/>